<comment type="caution">
    <text evidence="9">The sequence shown here is derived from an EMBL/GenBank/DDBJ whole genome shotgun (WGS) entry which is preliminary data.</text>
</comment>
<dbReference type="GO" id="GO:0008982">
    <property type="term" value="F:protein-N(PI)-phosphohistidine-sugar phosphotransferase activity"/>
    <property type="evidence" value="ECO:0007669"/>
    <property type="project" value="InterPro"/>
</dbReference>
<name>A0A0R2D6I5_9LACO</name>
<reference evidence="9 10" key="1">
    <citation type="journal article" date="2015" name="Genome Announc.">
        <title>Expanding the biotechnology potential of lactobacilli through comparative genomics of 213 strains and associated genera.</title>
        <authorList>
            <person name="Sun Z."/>
            <person name="Harris H.M."/>
            <person name="McCann A."/>
            <person name="Guo C."/>
            <person name="Argimon S."/>
            <person name="Zhang W."/>
            <person name="Yang X."/>
            <person name="Jeffery I.B."/>
            <person name="Cooney J.C."/>
            <person name="Kagawa T.F."/>
            <person name="Liu W."/>
            <person name="Song Y."/>
            <person name="Salvetti E."/>
            <person name="Wrobel A."/>
            <person name="Rasinkangas P."/>
            <person name="Parkhill J."/>
            <person name="Rea M.C."/>
            <person name="O'Sullivan O."/>
            <person name="Ritari J."/>
            <person name="Douillard F.P."/>
            <person name="Paul Ross R."/>
            <person name="Yang R."/>
            <person name="Briner A.E."/>
            <person name="Felis G.E."/>
            <person name="de Vos W.M."/>
            <person name="Barrangou R."/>
            <person name="Klaenhammer T.R."/>
            <person name="Caufield P.W."/>
            <person name="Cui Y."/>
            <person name="Zhang H."/>
            <person name="O'Toole P.W."/>
        </authorList>
    </citation>
    <scope>NUCLEOTIDE SEQUENCE [LARGE SCALE GENOMIC DNA]</scope>
    <source>
        <strain evidence="9 10">DSM 21051</strain>
    </source>
</reference>
<evidence type="ECO:0000313" key="10">
    <source>
        <dbReference type="Proteomes" id="UP000051015"/>
    </source>
</evidence>
<dbReference type="GO" id="GO:0016301">
    <property type="term" value="F:kinase activity"/>
    <property type="evidence" value="ECO:0007669"/>
    <property type="project" value="UniProtKB-KW"/>
</dbReference>
<dbReference type="Pfam" id="PF01380">
    <property type="entry name" value="SIS"/>
    <property type="match status" value="1"/>
</dbReference>
<dbReference type="Gene3D" id="3.40.50.10490">
    <property type="entry name" value="Glucose-6-phosphate isomerase like protein, domain 1"/>
    <property type="match status" value="1"/>
</dbReference>
<evidence type="ECO:0000259" key="8">
    <source>
        <dbReference type="PROSITE" id="PS51464"/>
    </source>
</evidence>
<evidence type="ECO:0000256" key="4">
    <source>
        <dbReference type="ARBA" id="ARBA00022597"/>
    </source>
</evidence>
<keyword evidence="7" id="KW-0418">Kinase</keyword>
<evidence type="ECO:0000256" key="5">
    <source>
        <dbReference type="ARBA" id="ARBA00022679"/>
    </source>
</evidence>
<dbReference type="SUPFAM" id="SSF53697">
    <property type="entry name" value="SIS domain"/>
    <property type="match status" value="1"/>
</dbReference>
<dbReference type="AlphaFoldDB" id="A0A0R2D6I5"/>
<evidence type="ECO:0000313" key="9">
    <source>
        <dbReference type="EMBL" id="KRM96107.1"/>
    </source>
</evidence>
<proteinExistence type="predicted"/>
<keyword evidence="2" id="KW-0813">Transport</keyword>
<dbReference type="InterPro" id="IPR004720">
    <property type="entry name" value="PTS_IIB_sorbose-sp"/>
</dbReference>
<dbReference type="InterPro" id="IPR046348">
    <property type="entry name" value="SIS_dom_sf"/>
</dbReference>
<dbReference type="GO" id="GO:0097367">
    <property type="term" value="F:carbohydrate derivative binding"/>
    <property type="evidence" value="ECO:0007669"/>
    <property type="project" value="InterPro"/>
</dbReference>
<keyword evidence="5" id="KW-0808">Transferase</keyword>
<dbReference type="PROSITE" id="PS51464">
    <property type="entry name" value="SIS"/>
    <property type="match status" value="1"/>
</dbReference>
<dbReference type="RefSeq" id="WP_057876171.1">
    <property type="nucleotide sequence ID" value="NZ_AYZD01000017.1"/>
</dbReference>
<keyword evidence="4" id="KW-0762">Sugar transport</keyword>
<evidence type="ECO:0000256" key="2">
    <source>
        <dbReference type="ARBA" id="ARBA00022448"/>
    </source>
</evidence>
<protein>
    <recommendedName>
        <fullName evidence="8">SIS domain-containing protein</fullName>
    </recommendedName>
</protein>
<dbReference type="InterPro" id="IPR036667">
    <property type="entry name" value="PTS_IIB_sorbose-sp_sf"/>
</dbReference>
<evidence type="ECO:0000256" key="6">
    <source>
        <dbReference type="ARBA" id="ARBA00022683"/>
    </source>
</evidence>
<dbReference type="InterPro" id="IPR001347">
    <property type="entry name" value="SIS_dom"/>
</dbReference>
<evidence type="ECO:0000256" key="7">
    <source>
        <dbReference type="ARBA" id="ARBA00022777"/>
    </source>
</evidence>
<dbReference type="GO" id="GO:0005737">
    <property type="term" value="C:cytoplasm"/>
    <property type="evidence" value="ECO:0007669"/>
    <property type="project" value="UniProtKB-SubCell"/>
</dbReference>
<keyword evidence="10" id="KW-1185">Reference proteome</keyword>
<dbReference type="Pfam" id="PF03830">
    <property type="entry name" value="PTSIIB_sorb"/>
    <property type="match status" value="1"/>
</dbReference>
<dbReference type="GO" id="GO:0009401">
    <property type="term" value="P:phosphoenolpyruvate-dependent sugar phosphotransferase system"/>
    <property type="evidence" value="ECO:0007669"/>
    <property type="project" value="UniProtKB-KW"/>
</dbReference>
<dbReference type="STRING" id="1423725.FC19_GL001179"/>
<evidence type="ECO:0000256" key="1">
    <source>
        <dbReference type="ARBA" id="ARBA00004496"/>
    </source>
</evidence>
<feature type="domain" description="SIS" evidence="8">
    <location>
        <begin position="1"/>
        <end position="160"/>
    </location>
</feature>
<organism evidence="9 10">
    <name type="scientific">Liquorilactobacillus aquaticus DSM 21051</name>
    <dbReference type="NCBI Taxonomy" id="1423725"/>
    <lineage>
        <taxon>Bacteria</taxon>
        <taxon>Bacillati</taxon>
        <taxon>Bacillota</taxon>
        <taxon>Bacilli</taxon>
        <taxon>Lactobacillales</taxon>
        <taxon>Lactobacillaceae</taxon>
        <taxon>Liquorilactobacillus</taxon>
    </lineage>
</organism>
<dbReference type="EMBL" id="AYZD01000017">
    <property type="protein sequence ID" value="KRM96107.1"/>
    <property type="molecule type" value="Genomic_DNA"/>
</dbReference>
<dbReference type="GO" id="GO:1901135">
    <property type="term" value="P:carbohydrate derivative metabolic process"/>
    <property type="evidence" value="ECO:0007669"/>
    <property type="project" value="InterPro"/>
</dbReference>
<dbReference type="Proteomes" id="UP000051015">
    <property type="component" value="Unassembled WGS sequence"/>
</dbReference>
<dbReference type="SUPFAM" id="SSF52728">
    <property type="entry name" value="PTS IIb component"/>
    <property type="match status" value="1"/>
</dbReference>
<evidence type="ECO:0000256" key="3">
    <source>
        <dbReference type="ARBA" id="ARBA00022490"/>
    </source>
</evidence>
<gene>
    <name evidence="9" type="ORF">FC19_GL001179</name>
</gene>
<accession>A0A0R2D6I5</accession>
<keyword evidence="3" id="KW-0963">Cytoplasm</keyword>
<keyword evidence="6" id="KW-0598">Phosphotransferase system</keyword>
<sequence length="160" mass="17833">MSLVLARIDQRLIHGIVVTQWAGHTNAKRLMVVDDFVSKEFANDLFISGRTNFLIAGESNLKIISNKLTSQDLVIVTSLSGNTPGIRDAIKTLKISNVPICSVTSFGTNYLTEHADYSLYYEAGLLPNVNGQEPIYSMTCLNLILSILSRKYKEFILFDE</sequence>
<comment type="subcellular location">
    <subcellularLocation>
        <location evidence="1">Cytoplasm</location>
    </subcellularLocation>
</comment>
<dbReference type="PATRIC" id="fig|1423725.3.peg.1214"/>